<dbReference type="RefSeq" id="WP_058651979.1">
    <property type="nucleotide sequence ID" value="NZ_CP191516.1"/>
</dbReference>
<organism evidence="1">
    <name type="scientific">Salmonella enterica</name>
    <name type="common">Salmonella choleraesuis</name>
    <dbReference type="NCBI Taxonomy" id="28901"/>
    <lineage>
        <taxon>Bacteria</taxon>
        <taxon>Pseudomonadati</taxon>
        <taxon>Pseudomonadota</taxon>
        <taxon>Gammaproteobacteria</taxon>
        <taxon>Enterobacterales</taxon>
        <taxon>Enterobacteriaceae</taxon>
        <taxon>Salmonella</taxon>
    </lineage>
</organism>
<sequence>MIKFQDFRKRYSEVLKVEDEEKKSFQKVAGMIVRHFESSLDLEYSQYPVTFSGNPAENNILLSYVFIATEKGGRHVELKALRPDKKGALSFYVCLTVDKSTMSYPKRTLYARLSLRCNGDGFTVTVGEEAIETDLSKYPTEAELAAISEATKHVMLIELGSDAPKRKY</sequence>
<reference evidence="1" key="1">
    <citation type="submission" date="2016-09" db="EMBL/GenBank/DDBJ databases">
        <title>Whole Genome Sequencing of Salmonella enterica subsp. enterica serovar Nottingham.</title>
        <authorList>
            <person name="Zheng J."/>
            <person name="Wang H."/>
        </authorList>
    </citation>
    <scope>NUCLEOTIDE SEQUENCE [LARGE SCALE GENOMIC DNA]</scope>
    <source>
        <strain evidence="1">CFSAN055411</strain>
    </source>
</reference>
<gene>
    <name evidence="1" type="ORF">BH006_23875</name>
</gene>
<comment type="caution">
    <text evidence="1">The sequence shown here is derived from an EMBL/GenBank/DDBJ whole genome shotgun (WGS) entry which is preliminary data.</text>
</comment>
<dbReference type="Proteomes" id="UP000852880">
    <property type="component" value="Unassembled WGS sequence"/>
</dbReference>
<evidence type="ECO:0000313" key="1">
    <source>
        <dbReference type="EMBL" id="OEH96961.1"/>
    </source>
</evidence>
<dbReference type="EMBL" id="MJEL01000020">
    <property type="protein sequence ID" value="OEH96961.1"/>
    <property type="molecule type" value="Genomic_DNA"/>
</dbReference>
<name>A0A3F3ICL1_SALER</name>
<dbReference type="AlphaFoldDB" id="A0A3F3ICL1"/>
<accession>A0A3F3ICL1</accession>
<proteinExistence type="predicted"/>
<protein>
    <submittedName>
        <fullName evidence="1">Uncharacterized protein</fullName>
    </submittedName>
</protein>